<reference evidence="2 3" key="1">
    <citation type="submission" date="2020-07" db="EMBL/GenBank/DDBJ databases">
        <title>MOT database genomes.</title>
        <authorList>
            <person name="Joseph S."/>
            <person name="Aduse-Opoku J."/>
            <person name="Hashim A."/>
            <person name="Wade W."/>
            <person name="Curtis M."/>
        </authorList>
    </citation>
    <scope>NUCLEOTIDE SEQUENCE [LARGE SCALE GENOMIC DNA]</scope>
    <source>
        <strain evidence="2 3">STR</strain>
    </source>
</reference>
<dbReference type="Pfam" id="PF07116">
    <property type="entry name" value="DUF1372"/>
    <property type="match status" value="1"/>
</dbReference>
<name>A0A7Z0M699_9STRE</name>
<dbReference type="EMBL" id="JACBXX010000125">
    <property type="protein sequence ID" value="NYS96622.1"/>
    <property type="molecule type" value="Genomic_DNA"/>
</dbReference>
<evidence type="ECO:0000313" key="3">
    <source>
        <dbReference type="Proteomes" id="UP000589521"/>
    </source>
</evidence>
<keyword evidence="1" id="KW-0472">Membrane</keyword>
<evidence type="ECO:0000313" key="2">
    <source>
        <dbReference type="EMBL" id="NYS96622.1"/>
    </source>
</evidence>
<dbReference type="RefSeq" id="WP_179925340.1">
    <property type="nucleotide sequence ID" value="NZ_JACBXX010000125.1"/>
</dbReference>
<dbReference type="Proteomes" id="UP000589521">
    <property type="component" value="Unassembled WGS sequence"/>
</dbReference>
<accession>A0A7Z0M699</accession>
<evidence type="ECO:0000256" key="1">
    <source>
        <dbReference type="SAM" id="Phobius"/>
    </source>
</evidence>
<keyword evidence="1" id="KW-0812">Transmembrane</keyword>
<comment type="caution">
    <text evidence="2">The sequence shown here is derived from an EMBL/GenBank/DDBJ whole genome shotgun (WGS) entry which is preliminary data.</text>
</comment>
<dbReference type="InterPro" id="IPR010779">
    <property type="entry name" value="DUF1372"/>
</dbReference>
<sequence length="115" mass="13134">MTNREKGILESALFGVWLLTVFIFAIQIHFGIQLHELEQKVDRLEMSQTQLRQAYTGLTVGKVVDKQEKDGKYTLTVSGYGNFLVSEKTYENVQIGDEMPKEIRKRVEVRRGVGG</sequence>
<feature type="transmembrane region" description="Helical" evidence="1">
    <location>
        <begin position="12"/>
        <end position="32"/>
    </location>
</feature>
<organism evidence="2 3">
    <name type="scientific">Streptococcus danieliae</name>
    <dbReference type="NCBI Taxonomy" id="747656"/>
    <lineage>
        <taxon>Bacteria</taxon>
        <taxon>Bacillati</taxon>
        <taxon>Bacillota</taxon>
        <taxon>Bacilli</taxon>
        <taxon>Lactobacillales</taxon>
        <taxon>Streptococcaceae</taxon>
        <taxon>Streptococcus</taxon>
    </lineage>
</organism>
<gene>
    <name evidence="2" type="ORF">HZY94_05450</name>
</gene>
<dbReference type="AlphaFoldDB" id="A0A7Z0M699"/>
<proteinExistence type="predicted"/>
<protein>
    <submittedName>
        <fullName evidence="2">DUF1372 family protein</fullName>
    </submittedName>
</protein>
<keyword evidence="1" id="KW-1133">Transmembrane helix</keyword>